<dbReference type="STRING" id="290054.SAMN02745114_00594"/>
<evidence type="ECO:0000256" key="1">
    <source>
        <dbReference type="SAM" id="SignalP"/>
    </source>
</evidence>
<name>A0A1T4KTF9_9FIRM</name>
<dbReference type="RefSeq" id="WP_078768092.1">
    <property type="nucleotide sequence ID" value="NZ_FUWW01000005.1"/>
</dbReference>
<dbReference type="SMART" id="SM00635">
    <property type="entry name" value="BID_2"/>
    <property type="match status" value="2"/>
</dbReference>
<evidence type="ECO:0000313" key="4">
    <source>
        <dbReference type="Proteomes" id="UP000190657"/>
    </source>
</evidence>
<dbReference type="Gene3D" id="2.60.40.1080">
    <property type="match status" value="2"/>
</dbReference>
<dbReference type="Gene3D" id="2.60.40.3630">
    <property type="match status" value="2"/>
</dbReference>
<gene>
    <name evidence="3" type="ORF">SAMN02745114_00594</name>
</gene>
<feature type="signal peptide" evidence="1">
    <location>
        <begin position="1"/>
        <end position="26"/>
    </location>
</feature>
<proteinExistence type="predicted"/>
<accession>A0A1T4KTF9</accession>
<dbReference type="Pfam" id="PF02368">
    <property type="entry name" value="Big_2"/>
    <property type="match status" value="2"/>
</dbReference>
<dbReference type="Proteomes" id="UP000190657">
    <property type="component" value="Unassembled WGS sequence"/>
</dbReference>
<keyword evidence="4" id="KW-1185">Reference proteome</keyword>
<dbReference type="InterPro" id="IPR003343">
    <property type="entry name" value="Big_2"/>
</dbReference>
<feature type="domain" description="BIG2" evidence="2">
    <location>
        <begin position="293"/>
        <end position="377"/>
    </location>
</feature>
<feature type="domain" description="BIG2" evidence="2">
    <location>
        <begin position="500"/>
        <end position="590"/>
    </location>
</feature>
<sequence>MKKVISLLLSLSLIFSVGLPGTLVNAAESITIYYNDAELTETLHITEYDSAQLVAHSESELPAGSTVEWESNMPLLADVDETGEVTAYDYSKAAVIKYWLDNEVRPTPLIGNVTADAIEKAFANAGIDLNDSNLNTELVVAIVKGINQTMGESLEKMLNNMTITITARLVNESGKVLASDKAEIAVDQSLAGNIWPTGVHITNKKTVPKTVAVGKQVQMYGAVTPVRLKQSVKWSVGKALDTESRKHATITSDGLVTFTSPGTVYIRANPDNALYSAVTDTVEFKVVSREELPVTDFSIGGTLDIKEGETSQLTIENASPAGAYTGDVKWECSDSSAAVITQDGVVTALDAGQGLQLSKTVTITATIDGVSKTASLKINRNIIGDKINSVEINGYENIALNETNKYTADVTPVRLNTNTGVVRQWGLYDSQSGELVLATADTPADNGFASIDSNGNLVAREVGIIKIYVKVSYNDTSLEAEKTVSSGVPITSFSLSKGNGFTTNILTGSRDSFLEEGKTGQLNITNILPEGYDPDLLKNVVWKSSDPSVASVDENGKVFGLDSGGLTIYNAKSVTITAIIGGVSSSVTFNVRGASVNNLVSASISGNDVVVKDFPREYSAIFSPSRINVKHTHWGLTYDDGTRPWNSSWNSTSGNTENSVATVDSNGKVYGKSAGTTTLWVFGREGATSLSGSYVEASKQIQVVEIQPKNIAVTAPEKYDYIEGETELDLTGLKVSATYDRNELANYYSDAESYGDSILSVDVDDYEISGFDPTLIDREQYVLVTLVRAGEQFRAVFPVKVNSKAVESIDITAPKYAYVEGVKQLDLSGLKVYANYSNSPREEVFDYTVDDSAVDYSKLDVEQTVKVVYKHYGRSATAEFPIIIYGKPVVSVDTADYDGSWTGKDVAFTLSSTHQLDGTKYYYNVDGGEWNEINGNSLTVTENTDSVYTFKAINSAKIESEITQPYTVKIDKIVPSFTLVQDNTNLTNQSYSVRITDLNIGASGVKAVYLNGNEIDSQTEFTVTENGNYIVKIVSNSLLESEQSISVNNIDTQKPIVTEISIAHKDTNDFARLINKISFGLFFNKTTELTISAEDVGVAGVDRIEYRFIDENGTPLNDWAVYDDSNKPLQDSDFKGYAEARAIDKAGNVSDSKSTVGYILDVEAPTEIVVTADADGENYESDSWTSNDVTIKLSSTAFSGIFRYYYSLNGSDWVEMDSDTLVVKEQGEWNYRFKAVSYSNNETVTENDFVVKIDKTEPVVRVDFEGTFGRWTADAVKFSMSILNQAISGVHYYFSTDNGNSWIPAEEGSVITIDEDVDASYIFKAVNGAGVESNYSDSYHIMIDTVAPTLEYTLDENENNASSYKAYYRVNTGLSGLKSVSVNGKDITNSDYFEVTDNGRYVVVMTANNGLTTTEVINVNNIPVSEKPVLYVTPSGTIGSETSQTVTFTLSSPNCNNAVYYYNNGDCWIQIDGDTFVISKAGDYNLTFKAVCGELESYPSPTYSVKLTADYYTAVFKTTVLESKDSDTGSVALGGVKVYVDDKFVGTTDDDGKVSCLLKQGEHSVLLDNETFNRTMKVDVTEDVEFNAPMVALDLNKDGCINAKDYVMIREIADSQLTTLYSEIFINFYNEFDSTFSYQN</sequence>
<dbReference type="OrthoDB" id="2680260at2"/>
<dbReference type="SUPFAM" id="SSF49373">
    <property type="entry name" value="Invasin/intimin cell-adhesion fragments"/>
    <property type="match status" value="2"/>
</dbReference>
<dbReference type="EMBL" id="FUWW01000005">
    <property type="protein sequence ID" value="SJZ45640.1"/>
    <property type="molecule type" value="Genomic_DNA"/>
</dbReference>
<protein>
    <submittedName>
        <fullName evidence="3">Ig-like domain (Group 2)</fullName>
    </submittedName>
</protein>
<dbReference type="PROSITE" id="PS00018">
    <property type="entry name" value="EF_HAND_1"/>
    <property type="match status" value="2"/>
</dbReference>
<dbReference type="InterPro" id="IPR018247">
    <property type="entry name" value="EF_Hand_1_Ca_BS"/>
</dbReference>
<feature type="chain" id="PRO_5012323474" evidence="1">
    <location>
        <begin position="27"/>
        <end position="1640"/>
    </location>
</feature>
<dbReference type="InterPro" id="IPR008964">
    <property type="entry name" value="Invasin/intimin_cell_adhesion"/>
</dbReference>
<evidence type="ECO:0000313" key="3">
    <source>
        <dbReference type="EMBL" id="SJZ45640.1"/>
    </source>
</evidence>
<evidence type="ECO:0000259" key="2">
    <source>
        <dbReference type="SMART" id="SM00635"/>
    </source>
</evidence>
<organism evidence="3 4">
    <name type="scientific">Eubacterium coprostanoligenes</name>
    <dbReference type="NCBI Taxonomy" id="290054"/>
    <lineage>
        <taxon>Bacteria</taxon>
        <taxon>Bacillati</taxon>
        <taxon>Bacillota</taxon>
        <taxon>Clostridia</taxon>
        <taxon>Eubacteriales</taxon>
        <taxon>Eubacteriaceae</taxon>
        <taxon>Eubacterium</taxon>
    </lineage>
</organism>
<reference evidence="4" key="1">
    <citation type="submission" date="2017-02" db="EMBL/GenBank/DDBJ databases">
        <authorList>
            <person name="Varghese N."/>
            <person name="Submissions S."/>
        </authorList>
    </citation>
    <scope>NUCLEOTIDE SEQUENCE [LARGE SCALE GENOMIC DNA]</scope>
    <source>
        <strain evidence="4">ATCC 51222</strain>
    </source>
</reference>
<keyword evidence="1" id="KW-0732">Signal</keyword>